<keyword evidence="2" id="KW-1185">Reference proteome</keyword>
<proteinExistence type="predicted"/>
<name>A0ABX0L775_9NEIS</name>
<evidence type="ECO:0000313" key="2">
    <source>
        <dbReference type="Proteomes" id="UP001515641"/>
    </source>
</evidence>
<sequence length="93" mass="10246">MSKPSQPFARALAFSQALTAIINLPLALRIAKLAELGSYQSQGKGKGRFTGKFSAKRMRNSNKAFEHACGCGPREVARRRRQIERGMLQVSPV</sequence>
<protein>
    <submittedName>
        <fullName evidence="1">Uncharacterized protein</fullName>
    </submittedName>
</protein>
<dbReference type="RefSeq" id="WP_166453430.1">
    <property type="nucleotide sequence ID" value="NZ_JAAOMA010000038.1"/>
</dbReference>
<comment type="caution">
    <text evidence="1">The sequence shown here is derived from an EMBL/GenBank/DDBJ whole genome shotgun (WGS) entry which is preliminary data.</text>
</comment>
<reference evidence="1 2" key="1">
    <citation type="submission" date="2020-03" db="EMBL/GenBank/DDBJ databases">
        <title>Draft genome sequence of environmentally isolated cultures.</title>
        <authorList>
            <person name="Wilson H.S."/>
            <person name="De Leon M.E."/>
        </authorList>
    </citation>
    <scope>NUCLEOTIDE SEQUENCE [LARGE SCALE GENOMIC DNA]</scope>
    <source>
        <strain evidence="1 2">HSC-31F16</strain>
    </source>
</reference>
<organism evidence="1 2">
    <name type="scientific">Chromobacterium fluminis</name>
    <dbReference type="NCBI Taxonomy" id="3044269"/>
    <lineage>
        <taxon>Bacteria</taxon>
        <taxon>Pseudomonadati</taxon>
        <taxon>Pseudomonadota</taxon>
        <taxon>Betaproteobacteria</taxon>
        <taxon>Neisseriales</taxon>
        <taxon>Chromobacteriaceae</taxon>
        <taxon>Chromobacterium</taxon>
    </lineage>
</organism>
<dbReference type="EMBL" id="JAAOMA010000038">
    <property type="protein sequence ID" value="NHR07659.1"/>
    <property type="molecule type" value="Genomic_DNA"/>
</dbReference>
<dbReference type="Proteomes" id="UP001515641">
    <property type="component" value="Unassembled WGS sequence"/>
</dbReference>
<gene>
    <name evidence="1" type="ORF">HA052_20945</name>
</gene>
<evidence type="ECO:0000313" key="1">
    <source>
        <dbReference type="EMBL" id="NHR07659.1"/>
    </source>
</evidence>
<accession>A0ABX0L775</accession>